<evidence type="ECO:0000256" key="1">
    <source>
        <dbReference type="ARBA" id="ARBA00006007"/>
    </source>
</evidence>
<dbReference type="PANTHER" id="PTHR21381">
    <property type="entry name" value="ZGC:162297"/>
    <property type="match status" value="1"/>
</dbReference>
<comment type="similarity">
    <text evidence="1">Belongs to the BtpA family.</text>
</comment>
<dbReference type="InterPro" id="IPR005137">
    <property type="entry name" value="BtpA"/>
</dbReference>
<gene>
    <name evidence="2" type="ORF">AVDCRST_MAG59-3097</name>
</gene>
<dbReference type="Pfam" id="PF03437">
    <property type="entry name" value="BtpA"/>
    <property type="match status" value="1"/>
</dbReference>
<protein>
    <submittedName>
        <fullName evidence="2">Photosystem I biogenesis protein BtpA</fullName>
    </submittedName>
</protein>
<dbReference type="PANTHER" id="PTHR21381:SF3">
    <property type="entry name" value="SGC REGION PROTEIN SGCQ-RELATED"/>
    <property type="match status" value="1"/>
</dbReference>
<dbReference type="SUPFAM" id="SSF51366">
    <property type="entry name" value="Ribulose-phoshate binding barrel"/>
    <property type="match status" value="1"/>
</dbReference>
<reference evidence="2" key="1">
    <citation type="submission" date="2020-02" db="EMBL/GenBank/DDBJ databases">
        <authorList>
            <person name="Meier V. D."/>
        </authorList>
    </citation>
    <scope>NUCLEOTIDE SEQUENCE</scope>
    <source>
        <strain evidence="2">AVDCRST_MAG59</strain>
    </source>
</reference>
<dbReference type="AlphaFoldDB" id="A0A6J4V1K1"/>
<proteinExistence type="inferred from homology"/>
<dbReference type="InterPro" id="IPR011060">
    <property type="entry name" value="RibuloseP-bd_barrel"/>
</dbReference>
<organism evidence="2">
    <name type="scientific">uncultured Thermomicrobiales bacterium</name>
    <dbReference type="NCBI Taxonomy" id="1645740"/>
    <lineage>
        <taxon>Bacteria</taxon>
        <taxon>Pseudomonadati</taxon>
        <taxon>Thermomicrobiota</taxon>
        <taxon>Thermomicrobia</taxon>
        <taxon>Thermomicrobiales</taxon>
        <taxon>environmental samples</taxon>
    </lineage>
</organism>
<accession>A0A6J4V1K1</accession>
<evidence type="ECO:0000313" key="2">
    <source>
        <dbReference type="EMBL" id="CAA9566747.1"/>
    </source>
</evidence>
<name>A0A6J4V1K1_9BACT</name>
<dbReference type="PIRSF" id="PIRSF005956">
    <property type="entry name" value="BtpA"/>
    <property type="match status" value="1"/>
</dbReference>
<dbReference type="NCBIfam" id="TIGR00259">
    <property type="entry name" value="thylakoid_BtpA"/>
    <property type="match status" value="1"/>
</dbReference>
<dbReference type="EMBL" id="CADCWF010000212">
    <property type="protein sequence ID" value="CAA9566747.1"/>
    <property type="molecule type" value="Genomic_DNA"/>
</dbReference>
<sequence length="277" mass="28189">MIPHNGSFRPRVVGVVHLDALPGTARGASATRFPLLLDRARRDAAAFAEGGANALIVENFGDVPFVKDSAPPSTIAAMTLAVAAVREVSDLPVGVNVLRNDVLGAVSVAAMAGALFVRANVYVGAALTDQGIIEGRAEEVQALIRRLATPVAVWADVDVKHAVQLAARPQGDLAEDAVERGLASAVIVTGRATGQPVSLSDLQAVTVAVPTTPVYVGSGATAESVHRLLTAASGIIVGTAAKADGLLANPVDSARVRMIVRAAVNSPVLGDAHGTDS</sequence>